<evidence type="ECO:0000313" key="2">
    <source>
        <dbReference type="Proteomes" id="UP001153331"/>
    </source>
</evidence>
<evidence type="ECO:0000313" key="1">
    <source>
        <dbReference type="EMBL" id="KAJ8115838.1"/>
    </source>
</evidence>
<name>A0ACC2IKZ9_9PLEO</name>
<proteinExistence type="predicted"/>
<sequence length="196" mass="21443">MSSLSVLPSSDHVIQGVETARMTEIAQGATHSATHDLSHVAHEDALDTHDNTHNTLNISDAHAANLFSTSTNTAHAQHWPPWSSLQRSSGPKCPKAAPLLSKSRPHFGIFVDSHSEDGGDAIIENKAMGCLALRVLRNNLNIVRPQPLRRRVHPPLQISCEDWQKQQGKHGPSRRSGIPHCANAGFYTSSLERSKH</sequence>
<reference evidence="1" key="1">
    <citation type="submission" date="2022-11" db="EMBL/GenBank/DDBJ databases">
        <title>Genome Sequence of Boeremia exigua.</title>
        <authorList>
            <person name="Buettner E."/>
        </authorList>
    </citation>
    <scope>NUCLEOTIDE SEQUENCE</scope>
    <source>
        <strain evidence="1">CU02</strain>
    </source>
</reference>
<keyword evidence="2" id="KW-1185">Reference proteome</keyword>
<accession>A0ACC2IKZ9</accession>
<organism evidence="1 2">
    <name type="scientific">Boeremia exigua</name>
    <dbReference type="NCBI Taxonomy" id="749465"/>
    <lineage>
        <taxon>Eukaryota</taxon>
        <taxon>Fungi</taxon>
        <taxon>Dikarya</taxon>
        <taxon>Ascomycota</taxon>
        <taxon>Pezizomycotina</taxon>
        <taxon>Dothideomycetes</taxon>
        <taxon>Pleosporomycetidae</taxon>
        <taxon>Pleosporales</taxon>
        <taxon>Pleosporineae</taxon>
        <taxon>Didymellaceae</taxon>
        <taxon>Boeremia</taxon>
    </lineage>
</organism>
<dbReference type="EMBL" id="JAPHNI010000120">
    <property type="protein sequence ID" value="KAJ8115838.1"/>
    <property type="molecule type" value="Genomic_DNA"/>
</dbReference>
<protein>
    <submittedName>
        <fullName evidence="1">Uncharacterized protein</fullName>
    </submittedName>
</protein>
<dbReference type="Proteomes" id="UP001153331">
    <property type="component" value="Unassembled WGS sequence"/>
</dbReference>
<comment type="caution">
    <text evidence="1">The sequence shown here is derived from an EMBL/GenBank/DDBJ whole genome shotgun (WGS) entry which is preliminary data.</text>
</comment>
<gene>
    <name evidence="1" type="ORF">OPT61_g2599</name>
</gene>